<organism evidence="2 3">
    <name type="scientific">Zea mays</name>
    <name type="common">Maize</name>
    <dbReference type="NCBI Taxonomy" id="4577"/>
    <lineage>
        <taxon>Eukaryota</taxon>
        <taxon>Viridiplantae</taxon>
        <taxon>Streptophyta</taxon>
        <taxon>Embryophyta</taxon>
        <taxon>Tracheophyta</taxon>
        <taxon>Spermatophyta</taxon>
        <taxon>Magnoliopsida</taxon>
        <taxon>Liliopsida</taxon>
        <taxon>Poales</taxon>
        <taxon>Poaceae</taxon>
        <taxon>PACMAD clade</taxon>
        <taxon>Panicoideae</taxon>
        <taxon>Andropogonodae</taxon>
        <taxon>Andropogoneae</taxon>
        <taxon>Tripsacinae</taxon>
        <taxon>Zea</taxon>
    </lineage>
</organism>
<keyword evidence="3" id="KW-1185">Reference proteome</keyword>
<dbReference type="AlphaFoldDB" id="A0A804M3L6"/>
<evidence type="ECO:0000313" key="3">
    <source>
        <dbReference type="Proteomes" id="UP000007305"/>
    </source>
</evidence>
<evidence type="ECO:0000256" key="1">
    <source>
        <dbReference type="SAM" id="Phobius"/>
    </source>
</evidence>
<protein>
    <submittedName>
        <fullName evidence="2">Uncharacterized protein</fullName>
    </submittedName>
</protein>
<feature type="transmembrane region" description="Helical" evidence="1">
    <location>
        <begin position="54"/>
        <end position="77"/>
    </location>
</feature>
<dbReference type="EnsemblPlants" id="Zm00001eb056650_T003">
    <property type="protein sequence ID" value="Zm00001eb056650_P003"/>
    <property type="gene ID" value="Zm00001eb056650"/>
</dbReference>
<reference evidence="3" key="1">
    <citation type="submission" date="2015-12" db="EMBL/GenBank/DDBJ databases">
        <title>Update maize B73 reference genome by single molecule sequencing technologies.</title>
        <authorList>
            <consortium name="Maize Genome Sequencing Project"/>
            <person name="Ware D."/>
        </authorList>
    </citation>
    <scope>NUCLEOTIDE SEQUENCE [LARGE SCALE GENOMIC DNA]</scope>
    <source>
        <strain evidence="3">cv. B73</strain>
    </source>
</reference>
<dbReference type="Gramene" id="Zm00001eb056650_T003">
    <property type="protein sequence ID" value="Zm00001eb056650_P003"/>
    <property type="gene ID" value="Zm00001eb056650"/>
</dbReference>
<keyword evidence="1" id="KW-0472">Membrane</keyword>
<evidence type="ECO:0000313" key="2">
    <source>
        <dbReference type="EnsemblPlants" id="Zm00001eb056650_P001"/>
    </source>
</evidence>
<reference evidence="2" key="3">
    <citation type="submission" date="2021-05" db="UniProtKB">
        <authorList>
            <consortium name="EnsemblPlants"/>
        </authorList>
    </citation>
    <scope>IDENTIFICATION</scope>
    <source>
        <strain evidence="2">cv. B73</strain>
    </source>
</reference>
<dbReference type="EnsemblPlants" id="Zm00001eb056650_T002">
    <property type="protein sequence ID" value="Zm00001eb056650_P002"/>
    <property type="gene ID" value="Zm00001eb056650"/>
</dbReference>
<keyword evidence="1" id="KW-0812">Transmembrane</keyword>
<name>A0A804M3L6_MAIZE</name>
<keyword evidence="1" id="KW-1133">Transmembrane helix</keyword>
<reference evidence="2" key="2">
    <citation type="submission" date="2019-07" db="EMBL/GenBank/DDBJ databases">
        <authorList>
            <person name="Seetharam A."/>
            <person name="Woodhouse M."/>
            <person name="Cannon E."/>
        </authorList>
    </citation>
    <scope>NUCLEOTIDE SEQUENCE [LARGE SCALE GENOMIC DNA]</scope>
    <source>
        <strain evidence="2">cv. B73</strain>
    </source>
</reference>
<dbReference type="EnsemblPlants" id="Zm00001eb056650_T001">
    <property type="protein sequence ID" value="Zm00001eb056650_P001"/>
    <property type="gene ID" value="Zm00001eb056650"/>
</dbReference>
<accession>A0A804M3L6</accession>
<dbReference type="Gramene" id="Zm00001eb056650_T002">
    <property type="protein sequence ID" value="Zm00001eb056650_P002"/>
    <property type="gene ID" value="Zm00001eb056650"/>
</dbReference>
<dbReference type="Proteomes" id="UP000007305">
    <property type="component" value="Chromosome 1"/>
</dbReference>
<sequence>MNSPVLESNIHRSEAKWRVPPQHGPVPEDVQGGGSRHHNVLRVIVSPAGNTLRWYRRVLCFLGVCFCALSCAIDWLCQLLILKEKGELKIIVENKHVTVRSHQLCQLPIISLIRICRCS</sequence>
<proteinExistence type="predicted"/>
<dbReference type="Gramene" id="Zm00001eb056650_T001">
    <property type="protein sequence ID" value="Zm00001eb056650_P001"/>
    <property type="gene ID" value="Zm00001eb056650"/>
</dbReference>